<dbReference type="VEuPathDB" id="MicrosporidiaDB:NBO_421g0004"/>
<reference evidence="2 3" key="1">
    <citation type="journal article" date="2013" name="BMC Genomics">
        <title>Comparative genomics of parasitic silkworm microsporidia reveal an association between genome expansion and host adaptation.</title>
        <authorList>
            <person name="Pan G."/>
            <person name="Xu J."/>
            <person name="Li T."/>
            <person name="Xia Q."/>
            <person name="Liu S.L."/>
            <person name="Zhang G."/>
            <person name="Li S."/>
            <person name="Li C."/>
            <person name="Liu H."/>
            <person name="Yang L."/>
            <person name="Liu T."/>
            <person name="Zhang X."/>
            <person name="Wu Z."/>
            <person name="Fan W."/>
            <person name="Dang X."/>
            <person name="Xiang H."/>
            <person name="Tao M."/>
            <person name="Li Y."/>
            <person name="Hu J."/>
            <person name="Li Z."/>
            <person name="Lin L."/>
            <person name="Luo J."/>
            <person name="Geng L."/>
            <person name="Wang L."/>
            <person name="Long M."/>
            <person name="Wan Y."/>
            <person name="He N."/>
            <person name="Zhang Z."/>
            <person name="Lu C."/>
            <person name="Keeling P.J."/>
            <person name="Wang J."/>
            <person name="Xiang Z."/>
            <person name="Zhou Z."/>
        </authorList>
    </citation>
    <scope>NUCLEOTIDE SEQUENCE [LARGE SCALE GENOMIC DNA]</scope>
    <source>
        <strain evidence="3">CQ1 / CVCC 102059</strain>
    </source>
</reference>
<sequence length="297" mass="35771">MKLFSLISNFLVLNNVYCSELEFTTSSNQTKLTLPYISPPNIYDKTLISTINDKWHDLFKNENFHTLKFLMKKARWNYKKMKENEEARYYKMLAFCKTFKDMSLLSFKTNNRNDFCLYLNEISDLMEDFLPFYIIKNSYKDAIKPLKLIRDKVSEFEDIGFLLPILIKSLEMSANENFLKIYIVTEAMRSMEERIKALRGMMNDYWDLMNRNFKIFTYDLNYFELRNKIEFIRQALLDADDCNSDLIKSVGVLKNEISNFFTKFNKHIEEERRLSSLIFTEMDCIFRDYLAFKYFKK</sequence>
<keyword evidence="3" id="KW-1185">Reference proteome</keyword>
<accession>R0MI84</accession>
<name>R0MI84_NOSB1</name>
<feature type="signal peptide" evidence="1">
    <location>
        <begin position="1"/>
        <end position="18"/>
    </location>
</feature>
<evidence type="ECO:0000313" key="2">
    <source>
        <dbReference type="EMBL" id="EOB12508.1"/>
    </source>
</evidence>
<feature type="chain" id="PRO_5004344708" evidence="1">
    <location>
        <begin position="19"/>
        <end position="297"/>
    </location>
</feature>
<dbReference type="HOGENOM" id="CLU_937191_0_0_1"/>
<keyword evidence="1" id="KW-0732">Signal</keyword>
<dbReference type="AlphaFoldDB" id="R0MI84"/>
<gene>
    <name evidence="2" type="ORF">NBO_421g0004</name>
</gene>
<dbReference type="Proteomes" id="UP000016927">
    <property type="component" value="Unassembled WGS sequence"/>
</dbReference>
<proteinExistence type="predicted"/>
<evidence type="ECO:0000256" key="1">
    <source>
        <dbReference type="SAM" id="SignalP"/>
    </source>
</evidence>
<evidence type="ECO:0000313" key="3">
    <source>
        <dbReference type="Proteomes" id="UP000016927"/>
    </source>
</evidence>
<dbReference type="OrthoDB" id="10410317at2759"/>
<organism evidence="2 3">
    <name type="scientific">Nosema bombycis (strain CQ1 / CVCC 102059)</name>
    <name type="common">Microsporidian parasite</name>
    <name type="synonym">Pebrine of silkworm</name>
    <dbReference type="NCBI Taxonomy" id="578461"/>
    <lineage>
        <taxon>Eukaryota</taxon>
        <taxon>Fungi</taxon>
        <taxon>Fungi incertae sedis</taxon>
        <taxon>Microsporidia</taxon>
        <taxon>Nosematidae</taxon>
        <taxon>Nosema</taxon>
    </lineage>
</organism>
<dbReference type="EMBL" id="KB909329">
    <property type="protein sequence ID" value="EOB12508.1"/>
    <property type="molecule type" value="Genomic_DNA"/>
</dbReference>
<protein>
    <submittedName>
        <fullName evidence="2">Uncharacterized protein</fullName>
    </submittedName>
</protein>